<keyword evidence="1" id="KW-0472">Membrane</keyword>
<evidence type="ECO:0000256" key="1">
    <source>
        <dbReference type="SAM" id="Phobius"/>
    </source>
</evidence>
<keyword evidence="1" id="KW-0812">Transmembrane</keyword>
<dbReference type="AlphaFoldDB" id="D5U6Q7"/>
<gene>
    <name evidence="2" type="ordered locus">Bmur_0520</name>
</gene>
<feature type="transmembrane region" description="Helical" evidence="1">
    <location>
        <begin position="497"/>
        <end position="518"/>
    </location>
</feature>
<dbReference type="HOGENOM" id="CLU_512572_0_0_12"/>
<feature type="transmembrane region" description="Helical" evidence="1">
    <location>
        <begin position="21"/>
        <end position="39"/>
    </location>
</feature>
<accession>D5U6Q7</accession>
<dbReference type="KEGG" id="brm:Bmur_0520"/>
<sequence>MFFNIELIIKIKTEYMYRKKIIKLLLILLFSSLSLYPFGGKPIRIEEVRPYYTSTETAKIDIYIYTNIGDNTNYNYITFAVADAIANQLEYNKTIRLQSETNYTITPIDFERAYDYKVFQFTNITYTSRQEGTNITIVTNYEYTTYTNWGDVRSNVKLITPETKGFILQTNEMIFDYNGTNVILKGTNDFIQKVDIGKNYYEYFGDDIKKYVFTRNSDIAIFGTVEYKRPNINIVTYVAYIKDRKINSYSMTVPEARIDEQVPNYALEIANRISYLDKTGIIAIDVSPPDSFVYVDDIFVGKSGDTLYVPALTTNNHRFTIKKESYETIDTMLSFENPNENILLQFKLDELTNAARVQINIPGEEASSVVINGVKETPTNVINRYFGFGTYSLKITNKNYIDYYGTFTVNSTNSLNLTPNMKKFKEPTLADKIFKNYERNTKIFFGLTIASAIFSIGTYVYAGEILDSTMVKYYNQYQNALNRPEVDLRNYNTAMNIYIAGMVLTGAFALTTGIYYMLWINESNFAVEELSFNAGYSGANIMYSWRW</sequence>
<proteinExistence type="predicted"/>
<reference evidence="2 3" key="1">
    <citation type="journal article" date="2010" name="Stand. Genomic Sci.">
        <title>Complete genome sequence of Brachyspira murdochii type strain (56-150).</title>
        <authorList>
            <person name="Pati A."/>
            <person name="Sikorski J."/>
            <person name="Gronow S."/>
            <person name="Munk C."/>
            <person name="Lapidus A."/>
            <person name="Copeland A."/>
            <person name="Glavina Del Tio T."/>
            <person name="Nolan M."/>
            <person name="Lucas S."/>
            <person name="Chen F."/>
            <person name="Tice H."/>
            <person name="Cheng J.F."/>
            <person name="Han C."/>
            <person name="Detter J.C."/>
            <person name="Bruce D."/>
            <person name="Tapia R."/>
            <person name="Goodwin L."/>
            <person name="Pitluck S."/>
            <person name="Liolios K."/>
            <person name="Ivanova N."/>
            <person name="Mavromatis K."/>
            <person name="Mikhailova N."/>
            <person name="Chen A."/>
            <person name="Palaniappan K."/>
            <person name="Land M."/>
            <person name="Hauser L."/>
            <person name="Chang Y.J."/>
            <person name="Jeffries C.D."/>
            <person name="Spring S."/>
            <person name="Rohde M."/>
            <person name="Goker M."/>
            <person name="Bristow J."/>
            <person name="Eisen J.A."/>
            <person name="Markowitz V."/>
            <person name="Hugenholtz P."/>
            <person name="Kyrpides N.C."/>
            <person name="Klenk H.P."/>
        </authorList>
    </citation>
    <scope>NUCLEOTIDE SEQUENCE [LARGE SCALE GENOMIC DNA]</scope>
    <source>
        <strain evidence="3">ATCC 51284 / DSM 12563 / 56-150</strain>
    </source>
</reference>
<name>D5U6Q7_BRAM5</name>
<feature type="transmembrane region" description="Helical" evidence="1">
    <location>
        <begin position="443"/>
        <end position="462"/>
    </location>
</feature>
<keyword evidence="1" id="KW-1133">Transmembrane helix</keyword>
<dbReference type="EMBL" id="CP001959">
    <property type="protein sequence ID" value="ADG70623.1"/>
    <property type="molecule type" value="Genomic_DNA"/>
</dbReference>
<evidence type="ECO:0000313" key="2">
    <source>
        <dbReference type="EMBL" id="ADG70623.1"/>
    </source>
</evidence>
<dbReference type="Proteomes" id="UP000001915">
    <property type="component" value="Chromosome"/>
</dbReference>
<protein>
    <submittedName>
        <fullName evidence="2">Uncharacterized protein</fullName>
    </submittedName>
</protein>
<evidence type="ECO:0000313" key="3">
    <source>
        <dbReference type="Proteomes" id="UP000001915"/>
    </source>
</evidence>
<organism evidence="2 3">
    <name type="scientific">Brachyspira murdochii (strain ATCC 51284 / DSM 12563 / 56-150)</name>
    <name type="common">Serpulina murdochii</name>
    <dbReference type="NCBI Taxonomy" id="526224"/>
    <lineage>
        <taxon>Bacteria</taxon>
        <taxon>Pseudomonadati</taxon>
        <taxon>Spirochaetota</taxon>
        <taxon>Spirochaetia</taxon>
        <taxon>Brachyspirales</taxon>
        <taxon>Brachyspiraceae</taxon>
        <taxon>Brachyspira</taxon>
    </lineage>
</organism>